<comment type="caution">
    <text evidence="1">The sequence shown here is derived from an EMBL/GenBank/DDBJ whole genome shotgun (WGS) entry which is preliminary data.</text>
</comment>
<organism evidence="1 2">
    <name type="scientific">Gossypium arboreum</name>
    <name type="common">Tree cotton</name>
    <name type="synonym">Gossypium nanking</name>
    <dbReference type="NCBI Taxonomy" id="29729"/>
    <lineage>
        <taxon>Eukaryota</taxon>
        <taxon>Viridiplantae</taxon>
        <taxon>Streptophyta</taxon>
        <taxon>Embryophyta</taxon>
        <taxon>Tracheophyta</taxon>
        <taxon>Spermatophyta</taxon>
        <taxon>Magnoliopsida</taxon>
        <taxon>eudicotyledons</taxon>
        <taxon>Gunneridae</taxon>
        <taxon>Pentapetalae</taxon>
        <taxon>rosids</taxon>
        <taxon>malvids</taxon>
        <taxon>Malvales</taxon>
        <taxon>Malvaceae</taxon>
        <taxon>Malvoideae</taxon>
        <taxon>Gossypium</taxon>
    </lineage>
</organism>
<dbReference type="Pfam" id="PF03140">
    <property type="entry name" value="DUF247"/>
    <property type="match status" value="2"/>
</dbReference>
<dbReference type="PANTHER" id="PTHR31170">
    <property type="entry name" value="BNAC04G53230D PROTEIN"/>
    <property type="match status" value="1"/>
</dbReference>
<dbReference type="EMBL" id="JARKNE010000003">
    <property type="protein sequence ID" value="KAK5837616.1"/>
    <property type="molecule type" value="Genomic_DNA"/>
</dbReference>
<name>A0ABR0QEI6_GOSAR</name>
<evidence type="ECO:0000313" key="1">
    <source>
        <dbReference type="EMBL" id="KAK5837616.1"/>
    </source>
</evidence>
<sequence length="879" mass="101783">MRNCSLTRLLLHKSSRTFHDTAKALNQQHLSKWKATLKEELAINVPNDRENACIYRVPVNMREVQPDAYAPTIISIGPYHLGQERLQAMEELKWKFFHRLFRPKQPNGVELHPAMKAMEDLEQDARRCYWDNAEQHSKDKFVRMMLVDGCFIVELLRELKHNNFQYAPSVQRWMLPTLRRDLIMLENQLPLFVLQKLFELTKRSEESRTCLEQLALCFFNPLLQSQGDVRAVNAQGIQNTLHFLDLFRQSILPFPINLPQGLKTSKTSDSSNAAEEGIDMVRSMTELMEAGVVIEKAVNCPPLDVSSEGRWLKVPPLYIDDHKGTLFRNMVAYEQCHPKCKPYVTSYLFFFDGLINSAEDVGFLHHKGVLHHCLGSNKEVAKLLNGLCKEIAMDGRESYLCKVVHDMNTYCNGSYAWFRAGLVHHYFRSWVFHLEMRNCSLTRLLLHKSSRTFHDTAKALNQQHLSKWKATLKEELAVIVPNDRENACIYRVPVNMREVQPDAYAPTIISIGPYHLGQERLIAMEELKWKFFHRLFRPKQPNGVELHPAMKAMEDLEQDARRCYWDNAEQHSKDKFVRMMLVDGCFIVELLRELKHNNFHCAPSVQRWMLPTLRRDLIMLENQLPLFVLQKLFELTKRSEESSACLEQLALCFFNPLLQSQGDVRAVNAQGIQNTLHFLDLFRQSILPFPKNLSQGLNTSKTSDSSNAAEEGIDMVRSITELMEAGVVIEKAVNCSPLDVRSQERWLKVPPLYIDDHKGTLFRNMVAYEQCHPKCKPYVTSFLFFFDGLINSAEDVGLLHHKGILHHCLGSNEEVAKLVNGLCKEIARDGRESYLCKVVHDMNTYCNGSYAWFRAGLVHHYFRSWVKIRRILTDLFIMT</sequence>
<reference evidence="1 2" key="1">
    <citation type="submission" date="2023-03" db="EMBL/GenBank/DDBJ databases">
        <title>WGS of Gossypium arboreum.</title>
        <authorList>
            <person name="Yu D."/>
        </authorList>
    </citation>
    <scope>NUCLEOTIDE SEQUENCE [LARGE SCALE GENOMIC DNA]</scope>
    <source>
        <tissue evidence="1">Leaf</tissue>
    </source>
</reference>
<dbReference type="InterPro" id="IPR004158">
    <property type="entry name" value="DUF247_pln"/>
</dbReference>
<dbReference type="Proteomes" id="UP001358586">
    <property type="component" value="Chromosome 3"/>
</dbReference>
<protein>
    <submittedName>
        <fullName evidence="1">Uncharacterized protein</fullName>
    </submittedName>
</protein>
<evidence type="ECO:0000313" key="2">
    <source>
        <dbReference type="Proteomes" id="UP001358586"/>
    </source>
</evidence>
<keyword evidence="2" id="KW-1185">Reference proteome</keyword>
<dbReference type="PANTHER" id="PTHR31170:SF21">
    <property type="match status" value="1"/>
</dbReference>
<accession>A0ABR0QEI6</accession>
<gene>
    <name evidence="1" type="ORF">PVK06_006343</name>
</gene>
<proteinExistence type="predicted"/>